<keyword evidence="2" id="KW-1185">Reference proteome</keyword>
<organism evidence="1 2">
    <name type="scientific">Trematosphaeria pertusa</name>
    <dbReference type="NCBI Taxonomy" id="390896"/>
    <lineage>
        <taxon>Eukaryota</taxon>
        <taxon>Fungi</taxon>
        <taxon>Dikarya</taxon>
        <taxon>Ascomycota</taxon>
        <taxon>Pezizomycotina</taxon>
        <taxon>Dothideomycetes</taxon>
        <taxon>Pleosporomycetidae</taxon>
        <taxon>Pleosporales</taxon>
        <taxon>Massarineae</taxon>
        <taxon>Trematosphaeriaceae</taxon>
        <taxon>Trematosphaeria</taxon>
    </lineage>
</organism>
<protein>
    <submittedName>
        <fullName evidence="1">Uncharacterized protein</fullName>
    </submittedName>
</protein>
<dbReference type="Proteomes" id="UP000800094">
    <property type="component" value="Unassembled WGS sequence"/>
</dbReference>
<dbReference type="RefSeq" id="XP_033688251.1">
    <property type="nucleotide sequence ID" value="XM_033831902.1"/>
</dbReference>
<dbReference type="GeneID" id="54585232"/>
<name>A0A6A6IT28_9PLEO</name>
<accession>A0A6A6IT28</accession>
<proteinExistence type="predicted"/>
<dbReference type="EMBL" id="ML987191">
    <property type="protein sequence ID" value="KAF2253247.1"/>
    <property type="molecule type" value="Genomic_DNA"/>
</dbReference>
<evidence type="ECO:0000313" key="1">
    <source>
        <dbReference type="EMBL" id="KAF2253247.1"/>
    </source>
</evidence>
<reference evidence="1" key="1">
    <citation type="journal article" date="2020" name="Stud. Mycol.">
        <title>101 Dothideomycetes genomes: a test case for predicting lifestyles and emergence of pathogens.</title>
        <authorList>
            <person name="Haridas S."/>
            <person name="Albert R."/>
            <person name="Binder M."/>
            <person name="Bloem J."/>
            <person name="Labutti K."/>
            <person name="Salamov A."/>
            <person name="Andreopoulos B."/>
            <person name="Baker S."/>
            <person name="Barry K."/>
            <person name="Bills G."/>
            <person name="Bluhm B."/>
            <person name="Cannon C."/>
            <person name="Castanera R."/>
            <person name="Culley D."/>
            <person name="Daum C."/>
            <person name="Ezra D."/>
            <person name="Gonzalez J."/>
            <person name="Henrissat B."/>
            <person name="Kuo A."/>
            <person name="Liang C."/>
            <person name="Lipzen A."/>
            <person name="Lutzoni F."/>
            <person name="Magnuson J."/>
            <person name="Mondo S."/>
            <person name="Nolan M."/>
            <person name="Ohm R."/>
            <person name="Pangilinan J."/>
            <person name="Park H.-J."/>
            <person name="Ramirez L."/>
            <person name="Alfaro M."/>
            <person name="Sun H."/>
            <person name="Tritt A."/>
            <person name="Yoshinaga Y."/>
            <person name="Zwiers L.-H."/>
            <person name="Turgeon B."/>
            <person name="Goodwin S."/>
            <person name="Spatafora J."/>
            <person name="Crous P."/>
            <person name="Grigoriev I."/>
        </authorList>
    </citation>
    <scope>NUCLEOTIDE SEQUENCE</scope>
    <source>
        <strain evidence="1">CBS 122368</strain>
    </source>
</reference>
<evidence type="ECO:0000313" key="2">
    <source>
        <dbReference type="Proteomes" id="UP000800094"/>
    </source>
</evidence>
<sequence>MTASHPTPQRRPGIMLVQPRLKSPSPETAALFLRWTKLHFPELLHLPASSHGSVTGAMRFVAPSSSSSSSSAHSKYSHDDQKGLTPYFYTCHVDDIGFVRSPLYDGVNRRLDLENTRTLREGEVPVGREGSVFEVVDARFKVYEVVDKGMGGLGASNTNISGTFQDLALPLSPSHAETGTPPANFLIVLSVNPNPEAGSTTTGSIVPPHVQQLQTSLLSFLGAKQAALKLHTSLYRDAGAATQPEAHPMVDAAAAGEWLVTVVVVDEAGVVGREDVAGLVEAWVDGVQEGKGDGDVELSWGVWSGDVLMSRPQGDGGSEP</sequence>
<dbReference type="AlphaFoldDB" id="A0A6A6IT28"/>
<dbReference type="OrthoDB" id="3759404at2759"/>
<gene>
    <name evidence="1" type="ORF">BU26DRAFT_547776</name>
</gene>